<dbReference type="InterPro" id="IPR002197">
    <property type="entry name" value="HTH_Fis"/>
</dbReference>
<dbReference type="NCBIfam" id="TIGR00229">
    <property type="entry name" value="sensory_box"/>
    <property type="match status" value="1"/>
</dbReference>
<dbReference type="PANTHER" id="PTHR32071">
    <property type="entry name" value="TRANSCRIPTIONAL REGULATORY PROTEIN"/>
    <property type="match status" value="1"/>
</dbReference>
<dbReference type="InterPro" id="IPR009057">
    <property type="entry name" value="Homeodomain-like_sf"/>
</dbReference>
<comment type="caution">
    <text evidence="7">The sequence shown here is derived from an EMBL/GenBank/DDBJ whole genome shotgun (WGS) entry which is preliminary data.</text>
</comment>
<keyword evidence="8" id="KW-1185">Reference proteome</keyword>
<dbReference type="InterPro" id="IPR035965">
    <property type="entry name" value="PAS-like_dom_sf"/>
</dbReference>
<evidence type="ECO:0000256" key="1">
    <source>
        <dbReference type="ARBA" id="ARBA00022741"/>
    </source>
</evidence>
<keyword evidence="1" id="KW-0547">Nucleotide-binding</keyword>
<dbReference type="Gene3D" id="1.10.8.60">
    <property type="match status" value="1"/>
</dbReference>
<dbReference type="AlphaFoldDB" id="A0A4R2B197"/>
<dbReference type="SUPFAM" id="SSF52540">
    <property type="entry name" value="P-loop containing nucleoside triphosphate hydrolases"/>
    <property type="match status" value="1"/>
</dbReference>
<dbReference type="PROSITE" id="PS50112">
    <property type="entry name" value="PAS"/>
    <property type="match status" value="1"/>
</dbReference>
<dbReference type="Pfam" id="PF00158">
    <property type="entry name" value="Sigma54_activat"/>
    <property type="match status" value="1"/>
</dbReference>
<dbReference type="SUPFAM" id="SSF55785">
    <property type="entry name" value="PYP-like sensor domain (PAS domain)"/>
    <property type="match status" value="1"/>
</dbReference>
<keyword evidence="4" id="KW-0804">Transcription</keyword>
<dbReference type="CDD" id="cd00009">
    <property type="entry name" value="AAA"/>
    <property type="match status" value="1"/>
</dbReference>
<keyword evidence="3" id="KW-0805">Transcription regulation</keyword>
<evidence type="ECO:0000259" key="5">
    <source>
        <dbReference type="PROSITE" id="PS50045"/>
    </source>
</evidence>
<protein>
    <submittedName>
        <fullName evidence="7">PAS domain S-box-containing protein</fullName>
    </submittedName>
</protein>
<keyword evidence="2" id="KW-0067">ATP-binding</keyword>
<reference evidence="7 8" key="1">
    <citation type="journal article" date="2015" name="Stand. Genomic Sci.">
        <title>Genomic Encyclopedia of Bacterial and Archaeal Type Strains, Phase III: the genomes of soil and plant-associated and newly described type strains.</title>
        <authorList>
            <person name="Whitman W.B."/>
            <person name="Woyke T."/>
            <person name="Klenk H.P."/>
            <person name="Zhou Y."/>
            <person name="Lilburn T.G."/>
            <person name="Beck B.J."/>
            <person name="De Vos P."/>
            <person name="Vandamme P."/>
            <person name="Eisen J.A."/>
            <person name="Garrity G."/>
            <person name="Hugenholtz P."/>
            <person name="Kyrpides N.C."/>
        </authorList>
    </citation>
    <scope>NUCLEOTIDE SEQUENCE [LARGE SCALE GENOMIC DNA]</scope>
    <source>
        <strain evidence="7 8">CV53</strain>
    </source>
</reference>
<dbReference type="Gene3D" id="1.10.10.60">
    <property type="entry name" value="Homeodomain-like"/>
    <property type="match status" value="1"/>
</dbReference>
<dbReference type="InterPro" id="IPR000014">
    <property type="entry name" value="PAS"/>
</dbReference>
<dbReference type="Gene3D" id="3.30.450.20">
    <property type="entry name" value="PAS domain"/>
    <property type="match status" value="1"/>
</dbReference>
<dbReference type="InterPro" id="IPR058031">
    <property type="entry name" value="AAA_lid_NorR"/>
</dbReference>
<dbReference type="RefSeq" id="WP_132011212.1">
    <property type="nucleotide sequence ID" value="NZ_JABUHM010000016.1"/>
</dbReference>
<dbReference type="InterPro" id="IPR002078">
    <property type="entry name" value="Sigma_54_int"/>
</dbReference>
<dbReference type="Pfam" id="PF02954">
    <property type="entry name" value="HTH_8"/>
    <property type="match status" value="1"/>
</dbReference>
<dbReference type="PRINTS" id="PR01590">
    <property type="entry name" value="HTHFIS"/>
</dbReference>
<dbReference type="GO" id="GO:0005524">
    <property type="term" value="F:ATP binding"/>
    <property type="evidence" value="ECO:0007669"/>
    <property type="project" value="UniProtKB-KW"/>
</dbReference>
<dbReference type="SMART" id="SM00382">
    <property type="entry name" value="AAA"/>
    <property type="match status" value="1"/>
</dbReference>
<dbReference type="Pfam" id="PF25601">
    <property type="entry name" value="AAA_lid_14"/>
    <property type="match status" value="1"/>
</dbReference>
<evidence type="ECO:0000259" key="6">
    <source>
        <dbReference type="PROSITE" id="PS50112"/>
    </source>
</evidence>
<dbReference type="Pfam" id="PF13426">
    <property type="entry name" value="PAS_9"/>
    <property type="match status" value="1"/>
</dbReference>
<dbReference type="EMBL" id="SLVV01000015">
    <property type="protein sequence ID" value="TCN19893.1"/>
    <property type="molecule type" value="Genomic_DNA"/>
</dbReference>
<gene>
    <name evidence="7" type="ORF">EV146_11563</name>
</gene>
<organism evidence="7 8">
    <name type="scientific">Mesobacillus foraminis</name>
    <dbReference type="NCBI Taxonomy" id="279826"/>
    <lineage>
        <taxon>Bacteria</taxon>
        <taxon>Bacillati</taxon>
        <taxon>Bacillota</taxon>
        <taxon>Bacilli</taxon>
        <taxon>Bacillales</taxon>
        <taxon>Bacillaceae</taxon>
        <taxon>Mesobacillus</taxon>
    </lineage>
</organism>
<accession>A0A4R2B197</accession>
<dbReference type="PROSITE" id="PS50045">
    <property type="entry name" value="SIGMA54_INTERACT_4"/>
    <property type="match status" value="1"/>
</dbReference>
<dbReference type="GO" id="GO:0043565">
    <property type="term" value="F:sequence-specific DNA binding"/>
    <property type="evidence" value="ECO:0007669"/>
    <property type="project" value="InterPro"/>
</dbReference>
<dbReference type="Proteomes" id="UP000295689">
    <property type="component" value="Unassembled WGS sequence"/>
</dbReference>
<dbReference type="SMART" id="SM00091">
    <property type="entry name" value="PAS"/>
    <property type="match status" value="1"/>
</dbReference>
<dbReference type="InterPro" id="IPR003593">
    <property type="entry name" value="AAA+_ATPase"/>
</dbReference>
<dbReference type="CDD" id="cd00130">
    <property type="entry name" value="PAS"/>
    <property type="match status" value="1"/>
</dbReference>
<dbReference type="SUPFAM" id="SSF46689">
    <property type="entry name" value="Homeodomain-like"/>
    <property type="match status" value="1"/>
</dbReference>
<sequence length="564" mass="63516">MFKSAQYQLDNSFTIVNDHTPLSEIKKKLNEYHFVVVAGGTYFIIHDHEYGLIELGGDSRPVADWLRQLKWLPSTIVTAERIVSQEVDWRRPVLVKNEREFMGVLTSAKAIEKLEGENREITAYFDTLAETINDSVTAVNEDGQVVYWNLVAEETYKIKKEFILGKKIGEHFNEEAVVLHRILNEGLPVRGEYHRPNKDTHVLINASPIMIDNKIIGGVATEQNITNILRLNEELDSNSSLLVSRKNPFSTMPTGSPKFQEALKIAQKVAHADIPVHLTGEPGSGKEMLAQAIHYGGAKADGAFITLNCSVIPPAMLEIELFGFQKETYTTEQQTLQIGRIEQALNGTLFIEDIDKMPLSIQGKLLEYLVDKSFYRVGGAEKITSPTRIITSTSDSIDVLLKEGSFNEKLYFRLSVITIDIPPLRTRKEDIVSLVEKYLREFSTKYKKTCPEMESEAILQLVNYDWPGNIRELKNTIERMVLLNDKPAITSDQLPDHIKSKLIVSHIDGKDGEIEPHELSLKNAEALEIEEALKKTYGNKSAAASLLGISRGTLYNKIKEYGLN</sequence>
<evidence type="ECO:0000313" key="7">
    <source>
        <dbReference type="EMBL" id="TCN19893.1"/>
    </source>
</evidence>
<dbReference type="InterPro" id="IPR025944">
    <property type="entry name" value="Sigma_54_int_dom_CS"/>
</dbReference>
<evidence type="ECO:0000256" key="3">
    <source>
        <dbReference type="ARBA" id="ARBA00023015"/>
    </source>
</evidence>
<dbReference type="PROSITE" id="PS00688">
    <property type="entry name" value="SIGMA54_INTERACT_3"/>
    <property type="match status" value="1"/>
</dbReference>
<evidence type="ECO:0000256" key="2">
    <source>
        <dbReference type="ARBA" id="ARBA00022840"/>
    </source>
</evidence>
<dbReference type="GO" id="GO:0006355">
    <property type="term" value="P:regulation of DNA-templated transcription"/>
    <property type="evidence" value="ECO:0007669"/>
    <property type="project" value="InterPro"/>
</dbReference>
<dbReference type="Gene3D" id="3.40.50.300">
    <property type="entry name" value="P-loop containing nucleotide triphosphate hydrolases"/>
    <property type="match status" value="1"/>
</dbReference>
<proteinExistence type="predicted"/>
<name>A0A4R2B197_9BACI</name>
<evidence type="ECO:0000256" key="4">
    <source>
        <dbReference type="ARBA" id="ARBA00023163"/>
    </source>
</evidence>
<feature type="domain" description="PAS" evidence="6">
    <location>
        <begin position="121"/>
        <end position="175"/>
    </location>
</feature>
<dbReference type="InterPro" id="IPR027417">
    <property type="entry name" value="P-loop_NTPase"/>
</dbReference>
<feature type="domain" description="Sigma-54 factor interaction" evidence="5">
    <location>
        <begin position="252"/>
        <end position="482"/>
    </location>
</feature>
<evidence type="ECO:0000313" key="8">
    <source>
        <dbReference type="Proteomes" id="UP000295689"/>
    </source>
</evidence>